<evidence type="ECO:0000256" key="1">
    <source>
        <dbReference type="ARBA" id="ARBA00022485"/>
    </source>
</evidence>
<dbReference type="PROSITE" id="PS51379">
    <property type="entry name" value="4FE4S_FER_2"/>
    <property type="match status" value="2"/>
</dbReference>
<evidence type="ECO:0000256" key="2">
    <source>
        <dbReference type="ARBA" id="ARBA00022723"/>
    </source>
</evidence>
<keyword evidence="1" id="KW-0004">4Fe-4S</keyword>
<dbReference type="PROSITE" id="PS00198">
    <property type="entry name" value="4FE4S_FER_1"/>
    <property type="match status" value="1"/>
</dbReference>
<feature type="domain" description="4Fe-4S ferredoxin-type" evidence="5">
    <location>
        <begin position="1"/>
        <end position="29"/>
    </location>
</feature>
<dbReference type="Pfam" id="PF14697">
    <property type="entry name" value="Fer4_21"/>
    <property type="match status" value="1"/>
</dbReference>
<comment type="caution">
    <text evidence="6">The sequence shown here is derived from an EMBL/GenBank/DDBJ whole genome shotgun (WGS) entry which is preliminary data.</text>
</comment>
<feature type="domain" description="4Fe-4S ferredoxin-type" evidence="5">
    <location>
        <begin position="30"/>
        <end position="59"/>
    </location>
</feature>
<keyword evidence="7" id="KW-1185">Reference proteome</keyword>
<gene>
    <name evidence="6" type="ORF">RVY80_00620</name>
</gene>
<organism evidence="6 7">
    <name type="scientific">Veillonella absiana</name>
    <dbReference type="NCBI Taxonomy" id="3079305"/>
    <lineage>
        <taxon>Bacteria</taxon>
        <taxon>Bacillati</taxon>
        <taxon>Bacillota</taxon>
        <taxon>Negativicutes</taxon>
        <taxon>Veillonellales</taxon>
        <taxon>Veillonellaceae</taxon>
        <taxon>Veillonella</taxon>
    </lineage>
</organism>
<protein>
    <submittedName>
        <fullName evidence="6">4Fe-4S dicluster domain-containing protein</fullName>
    </submittedName>
</protein>
<evidence type="ECO:0000256" key="3">
    <source>
        <dbReference type="ARBA" id="ARBA00023004"/>
    </source>
</evidence>
<dbReference type="EMBL" id="JAWJZB010000001">
    <property type="protein sequence ID" value="MDV5087360.1"/>
    <property type="molecule type" value="Genomic_DNA"/>
</dbReference>
<dbReference type="RefSeq" id="WP_295188774.1">
    <property type="nucleotide sequence ID" value="NZ_JAWJZA010000009.1"/>
</dbReference>
<evidence type="ECO:0000313" key="6">
    <source>
        <dbReference type="EMBL" id="MDV5087360.1"/>
    </source>
</evidence>
<evidence type="ECO:0000259" key="5">
    <source>
        <dbReference type="PROSITE" id="PS51379"/>
    </source>
</evidence>
<accession>A0ABU3Z628</accession>
<sequence>MIHIDEQTCIGCTKCTKVCPGNLLVMKNGKSTSREPRACWSCTACIKECPVQAIALYTGADAGGRGGLLYAKDSGDILTWTFQSVEGQTKTIEIQKNQSNNY</sequence>
<dbReference type="Gene3D" id="3.30.70.20">
    <property type="match status" value="1"/>
</dbReference>
<proteinExistence type="predicted"/>
<evidence type="ECO:0000313" key="7">
    <source>
        <dbReference type="Proteomes" id="UP001272515"/>
    </source>
</evidence>
<dbReference type="Proteomes" id="UP001272515">
    <property type="component" value="Unassembled WGS sequence"/>
</dbReference>
<dbReference type="InterPro" id="IPR050572">
    <property type="entry name" value="Fe-S_Ferredoxin"/>
</dbReference>
<dbReference type="PANTHER" id="PTHR43687">
    <property type="entry name" value="ADENYLYLSULFATE REDUCTASE, BETA SUBUNIT"/>
    <property type="match status" value="1"/>
</dbReference>
<keyword evidence="2" id="KW-0479">Metal-binding</keyword>
<dbReference type="InterPro" id="IPR017896">
    <property type="entry name" value="4Fe4S_Fe-S-bd"/>
</dbReference>
<reference evidence="6 7" key="1">
    <citation type="submission" date="2023-10" db="EMBL/GenBank/DDBJ databases">
        <title>Veillonella sp. nov., isolated from a pig farm feces dump.</title>
        <authorList>
            <person name="Chang Y.-H."/>
        </authorList>
    </citation>
    <scope>NUCLEOTIDE SEQUENCE [LARGE SCALE GENOMIC DNA]</scope>
    <source>
        <strain evidence="6 7">YH-vei2233</strain>
    </source>
</reference>
<evidence type="ECO:0000256" key="4">
    <source>
        <dbReference type="ARBA" id="ARBA00023014"/>
    </source>
</evidence>
<name>A0ABU3Z628_9FIRM</name>
<dbReference type="PANTHER" id="PTHR43687:SF1">
    <property type="entry name" value="FERREDOXIN III"/>
    <property type="match status" value="1"/>
</dbReference>
<keyword evidence="4" id="KW-0411">Iron-sulfur</keyword>
<dbReference type="InterPro" id="IPR017900">
    <property type="entry name" value="4Fe4S_Fe_S_CS"/>
</dbReference>
<keyword evidence="3" id="KW-0408">Iron</keyword>
<dbReference type="SUPFAM" id="SSF54862">
    <property type="entry name" value="4Fe-4S ferredoxins"/>
    <property type="match status" value="1"/>
</dbReference>